<accession>A0A0K2V4E4</accession>
<protein>
    <submittedName>
        <fullName evidence="1">Uncharacterized protein</fullName>
    </submittedName>
</protein>
<sequence>SIYLTEQLESLRGKVCLRGVQRWNCKIELRSTYCSRVI</sequence>
<feature type="non-terminal residue" evidence="1">
    <location>
        <position position="1"/>
    </location>
</feature>
<dbReference type="AlphaFoldDB" id="A0A0K2V4E4"/>
<evidence type="ECO:0000313" key="1">
    <source>
        <dbReference type="EMBL" id="CDW45002.1"/>
    </source>
</evidence>
<name>A0A0K2V4E4_LEPSM</name>
<organism evidence="1">
    <name type="scientific">Lepeophtheirus salmonis</name>
    <name type="common">Salmon louse</name>
    <name type="synonym">Caligus salmonis</name>
    <dbReference type="NCBI Taxonomy" id="72036"/>
    <lineage>
        <taxon>Eukaryota</taxon>
        <taxon>Metazoa</taxon>
        <taxon>Ecdysozoa</taxon>
        <taxon>Arthropoda</taxon>
        <taxon>Crustacea</taxon>
        <taxon>Multicrustacea</taxon>
        <taxon>Hexanauplia</taxon>
        <taxon>Copepoda</taxon>
        <taxon>Siphonostomatoida</taxon>
        <taxon>Caligidae</taxon>
        <taxon>Lepeophtheirus</taxon>
    </lineage>
</organism>
<dbReference type="EMBL" id="HACA01027641">
    <property type="protein sequence ID" value="CDW45002.1"/>
    <property type="molecule type" value="Transcribed_RNA"/>
</dbReference>
<proteinExistence type="predicted"/>
<reference evidence="1" key="1">
    <citation type="submission" date="2014-05" db="EMBL/GenBank/DDBJ databases">
        <authorList>
            <person name="Chronopoulou M."/>
        </authorList>
    </citation>
    <scope>NUCLEOTIDE SEQUENCE</scope>
    <source>
        <tissue evidence="1">Whole organism</tissue>
    </source>
</reference>